<accession>A0A0C2IRU1</accession>
<proteinExistence type="predicted"/>
<dbReference type="SUPFAM" id="SSF50156">
    <property type="entry name" value="PDZ domain-like"/>
    <property type="match status" value="1"/>
</dbReference>
<evidence type="ECO:0000313" key="2">
    <source>
        <dbReference type="EMBL" id="KII68119.1"/>
    </source>
</evidence>
<gene>
    <name evidence="2" type="ORF">RF11_00318</name>
</gene>
<evidence type="ECO:0000259" key="1">
    <source>
        <dbReference type="PROSITE" id="PS50106"/>
    </source>
</evidence>
<dbReference type="InterPro" id="IPR036034">
    <property type="entry name" value="PDZ_sf"/>
</dbReference>
<feature type="domain" description="PDZ" evidence="1">
    <location>
        <begin position="39"/>
        <end position="104"/>
    </location>
</feature>
<comment type="caution">
    <text evidence="2">The sequence shown here is derived from an EMBL/GenBank/DDBJ whole genome shotgun (WGS) entry which is preliminary data.</text>
</comment>
<evidence type="ECO:0000313" key="3">
    <source>
        <dbReference type="Proteomes" id="UP000031668"/>
    </source>
</evidence>
<reference evidence="2 3" key="1">
    <citation type="journal article" date="2014" name="Genome Biol. Evol.">
        <title>The genome of the myxosporean Thelohanellus kitauei shows adaptations to nutrient acquisition within its fish host.</title>
        <authorList>
            <person name="Yang Y."/>
            <person name="Xiong J."/>
            <person name="Zhou Z."/>
            <person name="Huo F."/>
            <person name="Miao W."/>
            <person name="Ran C."/>
            <person name="Liu Y."/>
            <person name="Zhang J."/>
            <person name="Feng J."/>
            <person name="Wang M."/>
            <person name="Wang M."/>
            <person name="Wang L."/>
            <person name="Yao B."/>
        </authorList>
    </citation>
    <scope>NUCLEOTIDE SEQUENCE [LARGE SCALE GENOMIC DNA]</scope>
    <source>
        <strain evidence="2">Wuqing</strain>
    </source>
</reference>
<name>A0A0C2IRU1_THEKT</name>
<sequence length="128" mass="14920">MSDDVKIVVTDLDENSKRQLPMFSLESVTIKNEYIIRDAVKIETFPPESRKTFGLEKFNLFITHIESSQELSVLNIRPGDRVLKINGKDIHQTNLNEYRKIINEQEYVTLDVRHDPEFDNIKVRSAIS</sequence>
<dbReference type="InterPro" id="IPR001478">
    <property type="entry name" value="PDZ"/>
</dbReference>
<dbReference type="Gene3D" id="2.30.42.10">
    <property type="match status" value="1"/>
</dbReference>
<dbReference type="EMBL" id="JWZT01002962">
    <property type="protein sequence ID" value="KII68119.1"/>
    <property type="molecule type" value="Genomic_DNA"/>
</dbReference>
<protein>
    <recommendedName>
        <fullName evidence="1">PDZ domain-containing protein</fullName>
    </recommendedName>
</protein>
<dbReference type="Proteomes" id="UP000031668">
    <property type="component" value="Unassembled WGS sequence"/>
</dbReference>
<keyword evidence="3" id="KW-1185">Reference proteome</keyword>
<dbReference type="AlphaFoldDB" id="A0A0C2IRU1"/>
<organism evidence="2 3">
    <name type="scientific">Thelohanellus kitauei</name>
    <name type="common">Myxosporean</name>
    <dbReference type="NCBI Taxonomy" id="669202"/>
    <lineage>
        <taxon>Eukaryota</taxon>
        <taxon>Metazoa</taxon>
        <taxon>Cnidaria</taxon>
        <taxon>Myxozoa</taxon>
        <taxon>Myxosporea</taxon>
        <taxon>Bivalvulida</taxon>
        <taxon>Platysporina</taxon>
        <taxon>Myxobolidae</taxon>
        <taxon>Thelohanellus</taxon>
    </lineage>
</organism>
<dbReference type="OrthoDB" id="676979at2759"/>
<dbReference type="PROSITE" id="PS50106">
    <property type="entry name" value="PDZ"/>
    <property type="match status" value="1"/>
</dbReference>